<keyword evidence="1" id="KW-0805">Transcription regulation</keyword>
<dbReference type="SUPFAM" id="SSF88659">
    <property type="entry name" value="Sigma3 and sigma4 domains of RNA polymerase sigma factors"/>
    <property type="match status" value="2"/>
</dbReference>
<dbReference type="EMBL" id="CP130472">
    <property type="protein sequence ID" value="WLS46464.1"/>
    <property type="molecule type" value="Genomic_DNA"/>
</dbReference>
<evidence type="ECO:0000256" key="1">
    <source>
        <dbReference type="ARBA" id="ARBA00023015"/>
    </source>
</evidence>
<dbReference type="GO" id="GO:0016987">
    <property type="term" value="F:sigma factor activity"/>
    <property type="evidence" value="ECO:0007669"/>
    <property type="project" value="UniProtKB-KW"/>
</dbReference>
<dbReference type="NCBIfam" id="TIGR02980">
    <property type="entry name" value="SigBFG"/>
    <property type="match status" value="1"/>
</dbReference>
<dbReference type="Pfam" id="PF04539">
    <property type="entry name" value="Sigma70_r3"/>
    <property type="match status" value="1"/>
</dbReference>
<dbReference type="InterPro" id="IPR014284">
    <property type="entry name" value="RNA_pol_sigma-70_dom"/>
</dbReference>
<dbReference type="RefSeq" id="WP_053659018.1">
    <property type="nucleotide sequence ID" value="NZ_CP130472.1"/>
</dbReference>
<dbReference type="Gene3D" id="1.20.120.1810">
    <property type="match status" value="1"/>
</dbReference>
<organism evidence="8 9">
    <name type="scientific">Micromonospora profundi</name>
    <dbReference type="NCBI Taxonomy" id="1420889"/>
    <lineage>
        <taxon>Bacteria</taxon>
        <taxon>Bacillati</taxon>
        <taxon>Actinomycetota</taxon>
        <taxon>Actinomycetes</taxon>
        <taxon>Micromonosporales</taxon>
        <taxon>Micromonosporaceae</taxon>
        <taxon>Micromonospora</taxon>
    </lineage>
</organism>
<evidence type="ECO:0000259" key="7">
    <source>
        <dbReference type="Pfam" id="PF04545"/>
    </source>
</evidence>
<dbReference type="PANTHER" id="PTHR30385">
    <property type="entry name" value="SIGMA FACTOR F FLAGELLAR"/>
    <property type="match status" value="1"/>
</dbReference>
<keyword evidence="2" id="KW-0731">Sigma factor</keyword>
<evidence type="ECO:0000313" key="8">
    <source>
        <dbReference type="EMBL" id="WLS46464.1"/>
    </source>
</evidence>
<dbReference type="KEGG" id="mprn:Q3V37_04090"/>
<dbReference type="AlphaFoldDB" id="A0AAJ6HYG3"/>
<dbReference type="InterPro" id="IPR007624">
    <property type="entry name" value="RNA_pol_sigma70_r3"/>
</dbReference>
<dbReference type="SUPFAM" id="SSF88946">
    <property type="entry name" value="Sigma2 domain of RNA polymerase sigma factors"/>
    <property type="match status" value="1"/>
</dbReference>
<dbReference type="InterPro" id="IPR014322">
    <property type="entry name" value="RNA_pol_sigma-B/F/G"/>
</dbReference>
<feature type="domain" description="RNA polymerase sigma-70 region 2" evidence="6">
    <location>
        <begin position="46"/>
        <end position="114"/>
    </location>
</feature>
<keyword evidence="4" id="KW-0804">Transcription</keyword>
<reference evidence="8 9" key="1">
    <citation type="submission" date="2023-07" db="EMBL/GenBank/DDBJ databases">
        <title>Micromonospora profundi TRM 95458 converts glycerol to a new osmotic compound.</title>
        <authorList>
            <person name="Lu D."/>
        </authorList>
    </citation>
    <scope>NUCLEOTIDE SEQUENCE [LARGE SCALE GENOMIC DNA]</scope>
    <source>
        <strain evidence="8 9">TRM95458</strain>
    </source>
</reference>
<dbReference type="Pfam" id="PF04545">
    <property type="entry name" value="Sigma70_r4"/>
    <property type="match status" value="1"/>
</dbReference>
<dbReference type="InterPro" id="IPR000943">
    <property type="entry name" value="RNA_pol_sigma70"/>
</dbReference>
<keyword evidence="9" id="KW-1185">Reference proteome</keyword>
<gene>
    <name evidence="8" type="ORF">Q3V37_04090</name>
</gene>
<evidence type="ECO:0000259" key="6">
    <source>
        <dbReference type="Pfam" id="PF04542"/>
    </source>
</evidence>
<sequence length="267" mass="29305">MVTTLEPRTSTGFGRRSTAPAAKLTAELAAMPADDPRRPALRDRTIEAWLPLTRHLARRYTGRGAPDDDLNQTAVVGLIKAVDQFDPTRGVDFSGYAIPTIVGEIKRYFRDRTWAVRVPRRLQELRLSISAANSALTHTLGRSPTVTDVATYLDVSEETVLEGLEGARAYHATSLSTPVGADGTMELGDTFGMIDHEFDVVELRVALGPALATLPERERTILSLRFHGNLTQVQIAEQIGVSQMHVSRLITRALGKLRHQLADSDLT</sequence>
<protein>
    <submittedName>
        <fullName evidence="8">SigB/SigF/SigG family RNA polymerase sigma factor</fullName>
    </submittedName>
</protein>
<feature type="domain" description="RNA polymerase sigma-70 region 3" evidence="5">
    <location>
        <begin position="125"/>
        <end position="190"/>
    </location>
</feature>
<dbReference type="CDD" id="cd06171">
    <property type="entry name" value="Sigma70_r4"/>
    <property type="match status" value="1"/>
</dbReference>
<dbReference type="GO" id="GO:0003677">
    <property type="term" value="F:DNA binding"/>
    <property type="evidence" value="ECO:0007669"/>
    <property type="project" value="UniProtKB-KW"/>
</dbReference>
<dbReference type="InterPro" id="IPR007627">
    <property type="entry name" value="RNA_pol_sigma70_r2"/>
</dbReference>
<evidence type="ECO:0000256" key="2">
    <source>
        <dbReference type="ARBA" id="ARBA00023082"/>
    </source>
</evidence>
<feature type="domain" description="RNA polymerase sigma-70 region 4" evidence="7">
    <location>
        <begin position="210"/>
        <end position="259"/>
    </location>
</feature>
<dbReference type="PRINTS" id="PR00046">
    <property type="entry name" value="SIGMA70FCT"/>
</dbReference>
<accession>A0AAJ6HYG3</accession>
<dbReference type="InterPro" id="IPR013325">
    <property type="entry name" value="RNA_pol_sigma_r2"/>
</dbReference>
<dbReference type="Gene3D" id="1.10.10.10">
    <property type="entry name" value="Winged helix-like DNA-binding domain superfamily/Winged helix DNA-binding domain"/>
    <property type="match status" value="2"/>
</dbReference>
<name>A0AAJ6HYG3_9ACTN</name>
<dbReference type="InterPro" id="IPR036388">
    <property type="entry name" value="WH-like_DNA-bd_sf"/>
</dbReference>
<proteinExistence type="predicted"/>
<dbReference type="NCBIfam" id="TIGR02937">
    <property type="entry name" value="sigma70-ECF"/>
    <property type="match status" value="1"/>
</dbReference>
<dbReference type="InterPro" id="IPR013324">
    <property type="entry name" value="RNA_pol_sigma_r3/r4-like"/>
</dbReference>
<evidence type="ECO:0000256" key="4">
    <source>
        <dbReference type="ARBA" id="ARBA00023163"/>
    </source>
</evidence>
<dbReference type="PANTHER" id="PTHR30385:SF4">
    <property type="entry name" value="RNA POLYMERASE SIGMA-E FACTOR"/>
    <property type="match status" value="1"/>
</dbReference>
<evidence type="ECO:0000259" key="5">
    <source>
        <dbReference type="Pfam" id="PF04539"/>
    </source>
</evidence>
<evidence type="ECO:0000256" key="3">
    <source>
        <dbReference type="ARBA" id="ARBA00023125"/>
    </source>
</evidence>
<dbReference type="GO" id="GO:0006352">
    <property type="term" value="P:DNA-templated transcription initiation"/>
    <property type="evidence" value="ECO:0007669"/>
    <property type="project" value="InterPro"/>
</dbReference>
<keyword evidence="3" id="KW-0238">DNA-binding</keyword>
<evidence type="ECO:0000313" key="9">
    <source>
        <dbReference type="Proteomes" id="UP001235874"/>
    </source>
</evidence>
<dbReference type="InterPro" id="IPR007630">
    <property type="entry name" value="RNA_pol_sigma70_r4"/>
</dbReference>
<dbReference type="Pfam" id="PF04542">
    <property type="entry name" value="Sigma70_r2"/>
    <property type="match status" value="1"/>
</dbReference>
<dbReference type="Proteomes" id="UP001235874">
    <property type="component" value="Chromosome"/>
</dbReference>